<organism evidence="1 2">
    <name type="scientific">Urochloa decumbens</name>
    <dbReference type="NCBI Taxonomy" id="240449"/>
    <lineage>
        <taxon>Eukaryota</taxon>
        <taxon>Viridiplantae</taxon>
        <taxon>Streptophyta</taxon>
        <taxon>Embryophyta</taxon>
        <taxon>Tracheophyta</taxon>
        <taxon>Spermatophyta</taxon>
        <taxon>Magnoliopsida</taxon>
        <taxon>Liliopsida</taxon>
        <taxon>Poales</taxon>
        <taxon>Poaceae</taxon>
        <taxon>PACMAD clade</taxon>
        <taxon>Panicoideae</taxon>
        <taxon>Panicodae</taxon>
        <taxon>Paniceae</taxon>
        <taxon>Melinidinae</taxon>
        <taxon>Urochloa</taxon>
    </lineage>
</organism>
<dbReference type="EMBL" id="OZ075127">
    <property type="protein sequence ID" value="CAL4945607.1"/>
    <property type="molecule type" value="Genomic_DNA"/>
</dbReference>
<keyword evidence="2" id="KW-1185">Reference proteome</keyword>
<evidence type="ECO:0000313" key="2">
    <source>
        <dbReference type="Proteomes" id="UP001497457"/>
    </source>
</evidence>
<proteinExistence type="predicted"/>
<reference evidence="2" key="1">
    <citation type="submission" date="2024-06" db="EMBL/GenBank/DDBJ databases">
        <authorList>
            <person name="Ryan C."/>
        </authorList>
    </citation>
    <scope>NUCLEOTIDE SEQUENCE [LARGE SCALE GENOMIC DNA]</scope>
</reference>
<sequence length="385" mass="40692">MHFIHLEIIEVLALHDALCILQVAYSSNLKYHDMCVLCIYLYLAHYLVPVSSIDPSVRRSEIDVVCRRFVRVEQSKVPLRLSPGLLVLVEHGEDVGLDGPGALRRALPDMVDEVLVVGLRVAGAGTVAAGRRPAALRHDDVDVPCPGVLQRGVEGVDERVEEVLVRVASVLHDGAGGSEERVVDVDLALVALPGEVRVHVGQQRRAGALQVLRDGAHVALREAALRRREALGDAALHGRGDLDAAEAGVVEGVVDVLHGREDVVGVTAGDLVADGDVAEGDARERLDVVLHPGGGGVGVGGDGAEVGVGHVHDEADVGVAESLERVGVREVDAHEVDVVGLVELHDIAGRRQAIAVHAIAHADGLHDCQFCMACMHGAVSHQCDN</sequence>
<gene>
    <name evidence="1" type="ORF">URODEC1_LOCUS35580</name>
</gene>
<accession>A0ABC8YNM2</accession>
<dbReference type="AlphaFoldDB" id="A0ABC8YNM2"/>
<dbReference type="Proteomes" id="UP001497457">
    <property type="component" value="Chromosome 17b"/>
</dbReference>
<name>A0ABC8YNM2_9POAL</name>
<protein>
    <submittedName>
        <fullName evidence="1">Uncharacterized protein</fullName>
    </submittedName>
</protein>
<reference evidence="1 2" key="2">
    <citation type="submission" date="2024-10" db="EMBL/GenBank/DDBJ databases">
        <authorList>
            <person name="Ryan C."/>
        </authorList>
    </citation>
    <scope>NUCLEOTIDE SEQUENCE [LARGE SCALE GENOMIC DNA]</scope>
</reference>
<evidence type="ECO:0000313" key="1">
    <source>
        <dbReference type="EMBL" id="CAL4945607.1"/>
    </source>
</evidence>